<dbReference type="GO" id="GO:0010468">
    <property type="term" value="P:regulation of gene expression"/>
    <property type="evidence" value="ECO:0007669"/>
    <property type="project" value="UniProtKB-ARBA"/>
</dbReference>
<feature type="compositionally biased region" description="Polar residues" evidence="6">
    <location>
        <begin position="1413"/>
        <end position="1423"/>
    </location>
</feature>
<feature type="compositionally biased region" description="Gly residues" evidence="6">
    <location>
        <begin position="1136"/>
        <end position="1155"/>
    </location>
</feature>
<dbReference type="OrthoDB" id="20886at2759"/>
<sequence length="1683" mass="181933">MASPNLSLGSLSSPSPSPSPQPSPQLPHINATAHTEAPGAHPPASFRPIDTDSELSELTDDDQDASTAAEKRAASIATASSSKAKGGAAIADDDDPSSAHDGALVGSPLRMAMRGVNRPPNSSRRGAGRKKRSSIVPAPMWGWVPEKTSTSAAVVEEEEEEISGPPRAMEEEEDEEDEDEGEEEGDVGDDYDAYDHGDDSGEAEVDANNRPSFGTHRRQGSYQSKRLPKSIPRRTRAPNSSAPRRTARKYDDDYEDEDPEEDNLKAEKRPRQPPAAKRVPPKHENGDDRPIANGEDDEGSASGGSEYLSTKRKKQARPRLPASAPRRRKDNGNDDSTGSDVPVSSRKKNGVKPQHEDPEDEDPATASHGEDDNTDSEADPPPNTSGLPSPLSPSRLTGHKPIVPSTTANSSAALSALAALANAVDPTMPPAREIASINAAAASASIMAGAASSVQVVSQSGTTSEAGTRDPSPSRSTTPTARTAAEDSEDDGKASKSKPKGGKAAPRAGKSKPRGKPLVPDKRDPSATTNDDPPKTTNATKKGPPAPLDLKADTLASGVVAANGEDMDIDEEANEHSMEDPDVEMDASEHEHDDDEDDNEGETHEEDEDIEEHEHADEETVDPDQEGEGDGEEEANDGEDDGVDQEGDGVDDEEQDQEQDNEQDNAEAQQDNEEGEEEVDNDEEHASQNGDADADVDVEDHESDLQPAHRAEALDVLATIELKFALLRERVYVEKMEALAWEEMLVQNAIHPELQHLQKELSKRRDKRLELASRKRSYEVANAVTRRNTDESNIWSWWMFTRDDLQTEMIAETSRKRRKLERERRAIERPQPIRRIPHPMDVMNPPLPPPSLRKIIKSYPFGSRKHNKADTHHHHHRHSHHHSHYPKNLVYPEISTLSASDIQSDLDFLSQNRRNSGFDQHQPQPLPHQPHYPLQMPRNGSMMGGIGRPIMQNGMPPPMQAQPPQMGPPPGPMMHPQHHGMGYEPYGDIAPTFGPSGAPGRVRDQYGPSGPPGSSRDGMNAYSNYPPGPSGRPPPGMPMSMAHHGYPGEHEMSTMAPSPNNGGGHQILPNHPYFGQGSMGPGAGGSSHGPPPSSSHMSAHHPGSSGMKTGMGMNGRRSVSPVHGMNGGVGPKTNGGWMGMGNFQGAGGVGKGGGDWIHEDEERERVVRERDMRDRKRDEREKEKEQQQQQRDREMDRARREREYNDQERDRQREHQHLHRQPSIHGSSSHSHLPHLHGSNAGGPPPSGPAANHPHSHNHHHHRMHHHHVLHNHHPQQPQHASSMPLTDAAPPITHSPRSTREYGSSRPPLQGPMHSGPGQVHPTELIMLSSDNKRQPSGHWPNKLTDEREPPPPPLHSSIVDYRDRDRDIMTRERNERDARKMHSGRHSTGPAMPPLEDRGDRPMAMPFVMASSHTMQQTAAGISSGSHINGSGLSSSTSSPRGAPPSWNAPGGMDDSYRVSSSAPPPSGYMGSPHDAHMRSPVQGHRYAASSGGHAPTPLGGRIGNSSSTSGIHHRMASPPLPPPGRSRPPQSPSYPPAPTAHRSPVTSPKMRTLSPVPSTSKHNLSGPLPGPGYSSSPHLSGPGRTLTPTGHHPPPPLSSGPASSMQDAVMKNGALPPFNGSSRTASPLMSSLQGSGRPTANGANGDRDRNDRDRDRLSPRLGAPSVPLAPPPSKLSTAQT</sequence>
<feature type="compositionally biased region" description="Basic residues" evidence="6">
    <location>
        <begin position="1254"/>
        <end position="1274"/>
    </location>
</feature>
<feature type="compositionally biased region" description="Low complexity" evidence="6">
    <location>
        <begin position="1567"/>
        <end position="1593"/>
    </location>
</feature>
<feature type="compositionally biased region" description="Low complexity" evidence="6">
    <location>
        <begin position="1223"/>
        <end position="1239"/>
    </location>
</feature>
<dbReference type="InterPro" id="IPR013907">
    <property type="entry name" value="Sds3"/>
</dbReference>
<feature type="compositionally biased region" description="Pro residues" evidence="6">
    <location>
        <begin position="1521"/>
        <end position="1541"/>
    </location>
</feature>
<evidence type="ECO:0000313" key="7">
    <source>
        <dbReference type="EMBL" id="KAF9485623.1"/>
    </source>
</evidence>
<feature type="compositionally biased region" description="Low complexity" evidence="6">
    <location>
        <begin position="384"/>
        <end position="396"/>
    </location>
</feature>
<feature type="region of interest" description="Disordered" evidence="6">
    <location>
        <begin position="1"/>
        <end position="408"/>
    </location>
</feature>
<organism evidence="7 8">
    <name type="scientific">Pholiota conissans</name>
    <dbReference type="NCBI Taxonomy" id="109636"/>
    <lineage>
        <taxon>Eukaryota</taxon>
        <taxon>Fungi</taxon>
        <taxon>Dikarya</taxon>
        <taxon>Basidiomycota</taxon>
        <taxon>Agaricomycotina</taxon>
        <taxon>Agaricomycetes</taxon>
        <taxon>Agaricomycetidae</taxon>
        <taxon>Agaricales</taxon>
        <taxon>Agaricineae</taxon>
        <taxon>Strophariaceae</taxon>
        <taxon>Pholiota</taxon>
    </lineage>
</organism>
<feature type="compositionally biased region" description="Low complexity" evidence="6">
    <location>
        <begin position="1425"/>
        <end position="1448"/>
    </location>
</feature>
<evidence type="ECO:0000313" key="8">
    <source>
        <dbReference type="Proteomes" id="UP000807469"/>
    </source>
</evidence>
<dbReference type="GO" id="GO:0005654">
    <property type="term" value="C:nucleoplasm"/>
    <property type="evidence" value="ECO:0007669"/>
    <property type="project" value="UniProtKB-ARBA"/>
</dbReference>
<feature type="compositionally biased region" description="Acidic residues" evidence="6">
    <location>
        <begin position="692"/>
        <end position="702"/>
    </location>
</feature>
<keyword evidence="4" id="KW-0804">Transcription</keyword>
<feature type="compositionally biased region" description="Polar residues" evidence="6">
    <location>
        <begin position="526"/>
        <end position="540"/>
    </location>
</feature>
<feature type="compositionally biased region" description="Basic and acidic residues" evidence="6">
    <location>
        <begin position="1362"/>
        <end position="1382"/>
    </location>
</feature>
<feature type="compositionally biased region" description="Basic residues" evidence="6">
    <location>
        <begin position="863"/>
        <end position="885"/>
    </location>
</feature>
<protein>
    <recommendedName>
        <fullName evidence="9">Sds3-like-domain-containing protein</fullName>
    </recommendedName>
</protein>
<evidence type="ECO:0000256" key="3">
    <source>
        <dbReference type="ARBA" id="ARBA00023015"/>
    </source>
</evidence>
<comment type="caution">
    <text evidence="7">The sequence shown here is derived from an EMBL/GenBank/DDBJ whole genome shotgun (WGS) entry which is preliminary data.</text>
</comment>
<feature type="compositionally biased region" description="Low complexity" evidence="6">
    <location>
        <begin position="1094"/>
        <end position="1106"/>
    </location>
</feature>
<feature type="compositionally biased region" description="Low complexity" evidence="6">
    <location>
        <begin position="444"/>
        <end position="483"/>
    </location>
</feature>
<feature type="region of interest" description="Disordered" evidence="6">
    <location>
        <begin position="444"/>
        <end position="705"/>
    </location>
</feature>
<feature type="compositionally biased region" description="Low complexity" evidence="6">
    <location>
        <begin position="74"/>
        <end position="90"/>
    </location>
</feature>
<keyword evidence="8" id="KW-1185">Reference proteome</keyword>
<feature type="compositionally biased region" description="Acidic residues" evidence="6">
    <location>
        <begin position="170"/>
        <end position="192"/>
    </location>
</feature>
<feature type="compositionally biased region" description="Low complexity" evidence="6">
    <location>
        <begin position="1"/>
        <end position="14"/>
    </location>
</feature>
<evidence type="ECO:0000256" key="2">
    <source>
        <dbReference type="ARBA" id="ARBA00022491"/>
    </source>
</evidence>
<feature type="compositionally biased region" description="Acidic residues" evidence="6">
    <location>
        <begin position="580"/>
        <end position="611"/>
    </location>
</feature>
<feature type="compositionally biased region" description="Acidic residues" evidence="6">
    <location>
        <begin position="51"/>
        <end position="64"/>
    </location>
</feature>
<feature type="region of interest" description="Disordered" evidence="6">
    <location>
        <begin position="863"/>
        <end position="886"/>
    </location>
</feature>
<evidence type="ECO:0008006" key="9">
    <source>
        <dbReference type="Google" id="ProtNLM"/>
    </source>
</evidence>
<evidence type="ECO:0000256" key="4">
    <source>
        <dbReference type="ARBA" id="ARBA00023163"/>
    </source>
</evidence>
<evidence type="ECO:0000256" key="6">
    <source>
        <dbReference type="SAM" id="MobiDB-lite"/>
    </source>
</evidence>
<reference evidence="7" key="1">
    <citation type="submission" date="2020-11" db="EMBL/GenBank/DDBJ databases">
        <authorList>
            <consortium name="DOE Joint Genome Institute"/>
            <person name="Ahrendt S."/>
            <person name="Riley R."/>
            <person name="Andreopoulos W."/>
            <person name="Labutti K."/>
            <person name="Pangilinan J."/>
            <person name="Ruiz-Duenas F.J."/>
            <person name="Barrasa J.M."/>
            <person name="Sanchez-Garcia M."/>
            <person name="Camarero S."/>
            <person name="Miyauchi S."/>
            <person name="Serrano A."/>
            <person name="Linde D."/>
            <person name="Babiker R."/>
            <person name="Drula E."/>
            <person name="Ayuso-Fernandez I."/>
            <person name="Pacheco R."/>
            <person name="Padilla G."/>
            <person name="Ferreira P."/>
            <person name="Barriuso J."/>
            <person name="Kellner H."/>
            <person name="Castanera R."/>
            <person name="Alfaro M."/>
            <person name="Ramirez L."/>
            <person name="Pisabarro A.G."/>
            <person name="Kuo A."/>
            <person name="Tritt A."/>
            <person name="Lipzen A."/>
            <person name="He G."/>
            <person name="Yan M."/>
            <person name="Ng V."/>
            <person name="Cullen D."/>
            <person name="Martin F."/>
            <person name="Rosso M.-N."/>
            <person name="Henrissat B."/>
            <person name="Hibbett D."/>
            <person name="Martinez A.T."/>
            <person name="Grigoriev I.V."/>
        </authorList>
    </citation>
    <scope>NUCLEOTIDE SEQUENCE</scope>
    <source>
        <strain evidence="7">CIRM-BRFM 674</strain>
    </source>
</reference>
<name>A0A9P5ZEF0_9AGAR</name>
<feature type="compositionally biased region" description="Gly residues" evidence="6">
    <location>
        <begin position="1077"/>
        <end position="1087"/>
    </location>
</feature>
<keyword evidence="5" id="KW-0539">Nucleus</keyword>
<comment type="subcellular location">
    <subcellularLocation>
        <location evidence="1">Nucleus</location>
    </subcellularLocation>
</comment>
<feature type="compositionally biased region" description="Basic and acidic residues" evidence="6">
    <location>
        <begin position="1648"/>
        <end position="1661"/>
    </location>
</feature>
<feature type="compositionally biased region" description="Acidic residues" evidence="6">
    <location>
        <begin position="619"/>
        <end position="683"/>
    </location>
</feature>
<feature type="compositionally biased region" description="Basic and acidic residues" evidence="6">
    <location>
        <begin position="281"/>
        <end position="290"/>
    </location>
</feature>
<dbReference type="EMBL" id="MU155134">
    <property type="protein sequence ID" value="KAF9485623.1"/>
    <property type="molecule type" value="Genomic_DNA"/>
</dbReference>
<feature type="compositionally biased region" description="Pro residues" evidence="6">
    <location>
        <begin position="15"/>
        <end position="25"/>
    </location>
</feature>
<proteinExistence type="predicted"/>
<evidence type="ECO:0000256" key="1">
    <source>
        <dbReference type="ARBA" id="ARBA00004123"/>
    </source>
</evidence>
<feature type="compositionally biased region" description="Acidic residues" evidence="6">
    <location>
        <begin position="252"/>
        <end position="261"/>
    </location>
</feature>
<dbReference type="Proteomes" id="UP000807469">
    <property type="component" value="Unassembled WGS sequence"/>
</dbReference>
<evidence type="ECO:0000256" key="5">
    <source>
        <dbReference type="ARBA" id="ARBA00023242"/>
    </source>
</evidence>
<feature type="compositionally biased region" description="Basic and acidic residues" evidence="6">
    <location>
        <begin position="1163"/>
        <end position="1215"/>
    </location>
</feature>
<feature type="compositionally biased region" description="Pro residues" evidence="6">
    <location>
        <begin position="1026"/>
        <end position="1037"/>
    </location>
</feature>
<feature type="region of interest" description="Disordered" evidence="6">
    <location>
        <begin position="990"/>
        <end position="1683"/>
    </location>
</feature>
<feature type="compositionally biased region" description="Basic residues" evidence="6">
    <location>
        <begin position="226"/>
        <end position="236"/>
    </location>
</feature>
<dbReference type="Pfam" id="PF08598">
    <property type="entry name" value="Sds3"/>
    <property type="match status" value="1"/>
</dbReference>
<dbReference type="SMART" id="SM01401">
    <property type="entry name" value="Sds3"/>
    <property type="match status" value="1"/>
</dbReference>
<feature type="compositionally biased region" description="Polar residues" evidence="6">
    <location>
        <begin position="1622"/>
        <end position="1641"/>
    </location>
</feature>
<keyword evidence="2" id="KW-0678">Repressor</keyword>
<gene>
    <name evidence="7" type="ORF">BDN70DRAFT_870920</name>
</gene>
<accession>A0A9P5ZEF0</accession>
<keyword evidence="3" id="KW-0805">Transcription regulation</keyword>